<keyword evidence="6" id="KW-0812">Transmembrane</keyword>
<gene>
    <name evidence="9" type="ORF">GR156_05060</name>
</gene>
<evidence type="ECO:0000259" key="7">
    <source>
        <dbReference type="PROSITE" id="PS50111"/>
    </source>
</evidence>
<evidence type="ECO:0000313" key="10">
    <source>
        <dbReference type="Proteomes" id="UP000440304"/>
    </source>
</evidence>
<comment type="caution">
    <text evidence="9">The sequence shown here is derived from an EMBL/GenBank/DDBJ whole genome shotgun (WGS) entry which is preliminary data.</text>
</comment>
<dbReference type="AlphaFoldDB" id="A0A6N8TEV2"/>
<evidence type="ECO:0000256" key="2">
    <source>
        <dbReference type="ARBA" id="ARBA00022500"/>
    </source>
</evidence>
<keyword evidence="5" id="KW-0175">Coiled coil</keyword>
<dbReference type="CDD" id="cd11386">
    <property type="entry name" value="MCP_signal"/>
    <property type="match status" value="1"/>
</dbReference>
<dbReference type="GO" id="GO:0006935">
    <property type="term" value="P:chemotaxis"/>
    <property type="evidence" value="ECO:0007669"/>
    <property type="project" value="UniProtKB-KW"/>
</dbReference>
<dbReference type="Gene3D" id="6.10.340.10">
    <property type="match status" value="1"/>
</dbReference>
<dbReference type="SUPFAM" id="SSF158472">
    <property type="entry name" value="HAMP domain-like"/>
    <property type="match status" value="1"/>
</dbReference>
<feature type="coiled-coil region" evidence="5">
    <location>
        <begin position="264"/>
        <end position="291"/>
    </location>
</feature>
<dbReference type="InterPro" id="IPR051310">
    <property type="entry name" value="MCP_chemotaxis"/>
</dbReference>
<sequence length="645" mass="67576">MKHVPIIGKFLAIFALFGVFALAIAAYSAIQIKAVDDAYSGILANESSAALTLVNAGKALQNGRAAIADMVMAATKEDTESADAEMKAIKADYAALMDRTISLLPSDTRLPALKADGLALFDDACKNAIDLGRVALDPAGVTASQKLFNTECRPVFNGVTTRFAETANAINEGNLKLSDLLTERSNSIAIISIIAVVAGFLVVLSIGYVAIRSWLARPIRGLADTMETLANGDLTANIDGTDRRDEVGVMARAVEIFKTNGLKARALEGEAENARAQSETERARVAELDRQRAAEMSEATAGLAEGLKRLSAGDLGSQLTKPFAPDFEGLRNDFNAAVSTLRETIASVAASTGAIDSGARELSQSANDLSRRTEQQAASLEETAAALDQITSNVANSTQRTEEARSVAIEANQSAQKSGVVVARAVSAMQRIEQSSSQISNIIGVIDEIAFQTNLLALNAGVEAARAGEAGKGFAVVAQEVRELAQRSAQAAKEIKDLIRTSADEVESGVKLVTETGEALKVIEMHVVSINSQLDAIAVSAKEQSVGLSEVNVAVNQMDQVTQQNAAMVEEATAASASLASEAETLRHLVSGFQYAGRDEARSAPVAASADRSAVPSPARRLVGRIASALGAGSAAPKADSWEEF</sequence>
<dbReference type="FunFam" id="1.10.287.950:FF:000001">
    <property type="entry name" value="Methyl-accepting chemotaxis sensory transducer"/>
    <property type="match status" value="1"/>
</dbReference>
<evidence type="ECO:0000256" key="4">
    <source>
        <dbReference type="PROSITE-ProRule" id="PRU00284"/>
    </source>
</evidence>
<dbReference type="PANTHER" id="PTHR43531:SF11">
    <property type="entry name" value="METHYL-ACCEPTING CHEMOTAXIS PROTEIN 3"/>
    <property type="match status" value="1"/>
</dbReference>
<protein>
    <submittedName>
        <fullName evidence="9">HAMP domain-containing protein</fullName>
    </submittedName>
</protein>
<dbReference type="InterPro" id="IPR004089">
    <property type="entry name" value="MCPsignal_dom"/>
</dbReference>
<evidence type="ECO:0000259" key="8">
    <source>
        <dbReference type="PROSITE" id="PS50885"/>
    </source>
</evidence>
<keyword evidence="6" id="KW-1133">Transmembrane helix</keyword>
<evidence type="ECO:0000256" key="6">
    <source>
        <dbReference type="SAM" id="Phobius"/>
    </source>
</evidence>
<evidence type="ECO:0000256" key="1">
    <source>
        <dbReference type="ARBA" id="ARBA00004370"/>
    </source>
</evidence>
<dbReference type="CDD" id="cd06225">
    <property type="entry name" value="HAMP"/>
    <property type="match status" value="1"/>
</dbReference>
<dbReference type="SMART" id="SM00283">
    <property type="entry name" value="MA"/>
    <property type="match status" value="1"/>
</dbReference>
<feature type="domain" description="HAMP" evidence="8">
    <location>
        <begin position="213"/>
        <end position="266"/>
    </location>
</feature>
<dbReference type="RefSeq" id="WP_160785070.1">
    <property type="nucleotide sequence ID" value="NZ_CP086610.1"/>
</dbReference>
<accession>A0A6N8TEV2</accession>
<dbReference type="SUPFAM" id="SSF58104">
    <property type="entry name" value="Methyl-accepting chemotaxis protein (MCP) signaling domain"/>
    <property type="match status" value="1"/>
</dbReference>
<dbReference type="GO" id="GO:0007165">
    <property type="term" value="P:signal transduction"/>
    <property type="evidence" value="ECO:0007669"/>
    <property type="project" value="UniProtKB-KW"/>
</dbReference>
<dbReference type="PROSITE" id="PS50111">
    <property type="entry name" value="CHEMOTAXIS_TRANSDUC_2"/>
    <property type="match status" value="1"/>
</dbReference>
<dbReference type="Gene3D" id="1.10.287.950">
    <property type="entry name" value="Methyl-accepting chemotaxis protein"/>
    <property type="match status" value="1"/>
</dbReference>
<proteinExistence type="inferred from homology"/>
<dbReference type="OrthoDB" id="3378718at2"/>
<feature type="transmembrane region" description="Helical" evidence="6">
    <location>
        <begin position="188"/>
        <end position="211"/>
    </location>
</feature>
<dbReference type="Proteomes" id="UP000440304">
    <property type="component" value="Unassembled WGS sequence"/>
</dbReference>
<dbReference type="Pfam" id="PF00672">
    <property type="entry name" value="HAMP"/>
    <property type="match status" value="1"/>
</dbReference>
<keyword evidence="6" id="KW-0472">Membrane</keyword>
<feature type="domain" description="HAMP" evidence="8">
    <location>
        <begin position="294"/>
        <end position="346"/>
    </location>
</feature>
<evidence type="ECO:0000256" key="5">
    <source>
        <dbReference type="SAM" id="Coils"/>
    </source>
</evidence>
<dbReference type="PROSITE" id="PS50885">
    <property type="entry name" value="HAMP"/>
    <property type="match status" value="2"/>
</dbReference>
<dbReference type="SMART" id="SM00304">
    <property type="entry name" value="HAMP"/>
    <property type="match status" value="2"/>
</dbReference>
<dbReference type="InterPro" id="IPR003660">
    <property type="entry name" value="HAMP_dom"/>
</dbReference>
<name>A0A6N8TEV2_SHIZO</name>
<comment type="similarity">
    <text evidence="3">Belongs to the methyl-accepting chemotaxis (MCP) protein family.</text>
</comment>
<evidence type="ECO:0000313" key="9">
    <source>
        <dbReference type="EMBL" id="MXN99659.1"/>
    </source>
</evidence>
<keyword evidence="2" id="KW-0145">Chemotaxis</keyword>
<keyword evidence="4" id="KW-0807">Transducer</keyword>
<evidence type="ECO:0000256" key="3">
    <source>
        <dbReference type="ARBA" id="ARBA00029447"/>
    </source>
</evidence>
<dbReference type="PANTHER" id="PTHR43531">
    <property type="entry name" value="PROTEIN ICFG"/>
    <property type="match status" value="1"/>
</dbReference>
<organism evidence="9 10">
    <name type="scientific">Shinella zoogloeoides</name>
    <name type="common">Crabtreella saccharophila</name>
    <dbReference type="NCBI Taxonomy" id="352475"/>
    <lineage>
        <taxon>Bacteria</taxon>
        <taxon>Pseudomonadati</taxon>
        <taxon>Pseudomonadota</taxon>
        <taxon>Alphaproteobacteria</taxon>
        <taxon>Hyphomicrobiales</taxon>
        <taxon>Rhizobiaceae</taxon>
        <taxon>Shinella</taxon>
    </lineage>
</organism>
<comment type="subcellular location">
    <subcellularLocation>
        <location evidence="1">Membrane</location>
    </subcellularLocation>
</comment>
<feature type="domain" description="Methyl-accepting transducer" evidence="7">
    <location>
        <begin position="351"/>
        <end position="580"/>
    </location>
</feature>
<reference evidence="9 10" key="1">
    <citation type="submission" date="2019-12" db="EMBL/GenBank/DDBJ databases">
        <title>Shinella granuli gen. nov., sp. nov., and proposal of the reclassification of Zoogloea ramigera ATCC 19623 as Shinella zoogloeoides sp. nov.</title>
        <authorList>
            <person name="Gao J."/>
        </authorList>
    </citation>
    <scope>NUCLEOTIDE SEQUENCE [LARGE SCALE GENOMIC DNA]</scope>
    <source>
        <strain evidence="9 10">DSM 287</strain>
    </source>
</reference>
<dbReference type="Pfam" id="PF00015">
    <property type="entry name" value="MCPsignal"/>
    <property type="match status" value="1"/>
</dbReference>
<dbReference type="EMBL" id="WUML01000003">
    <property type="protein sequence ID" value="MXN99659.1"/>
    <property type="molecule type" value="Genomic_DNA"/>
</dbReference>
<dbReference type="GO" id="GO:0016020">
    <property type="term" value="C:membrane"/>
    <property type="evidence" value="ECO:0007669"/>
    <property type="project" value="UniProtKB-SubCell"/>
</dbReference>